<dbReference type="AlphaFoldDB" id="A0A6F9DUT4"/>
<evidence type="ECO:0000256" key="2">
    <source>
        <dbReference type="ARBA" id="ARBA00004496"/>
    </source>
</evidence>
<protein>
    <recommendedName>
        <fullName evidence="4">thiopurine S-methyltransferase</fullName>
        <ecNumber evidence="4">2.1.1.67</ecNumber>
    </recommendedName>
</protein>
<accession>A0A6F9DUT4</accession>
<comment type="similarity">
    <text evidence="3">Belongs to the class I-like SAM-binding methyltransferase superfamily. TPMT family.</text>
</comment>
<keyword evidence="6 9" id="KW-0489">Methyltransferase</keyword>
<evidence type="ECO:0000256" key="5">
    <source>
        <dbReference type="ARBA" id="ARBA00022490"/>
    </source>
</evidence>
<name>A0A6F9DUT4_9ASCI</name>
<dbReference type="PIRSF" id="PIRSF023956">
    <property type="entry name" value="Thiopurine_S-methyltransferase"/>
    <property type="match status" value="1"/>
</dbReference>
<evidence type="ECO:0000256" key="6">
    <source>
        <dbReference type="ARBA" id="ARBA00022603"/>
    </source>
</evidence>
<dbReference type="PANTHER" id="PTHR10259">
    <property type="entry name" value="THIOPURINE S-METHYLTRANSFERASE"/>
    <property type="match status" value="1"/>
</dbReference>
<sequence>MNTQSSSDISLKDWDNKWKAEKTMWHRNEVHVDLLKHEKLLDTGRIFLPLCGKSVDLKYLAEKGHEVVGLEFSEKACDDFFQENGLQFTKRKLVDFAFFQYEAKELKITIFQGDMFDANKSLLGSFDAIWDRGSFVAINESDRPKYAKILCNILKPTGKVLLNSFTYDSTEFGGPPHSADRETVEKVFGSTFKVTFLDSYDYLRPQLKARGITKMIASNYILTI</sequence>
<dbReference type="InterPro" id="IPR029063">
    <property type="entry name" value="SAM-dependent_MTases_sf"/>
</dbReference>
<comment type="subcellular location">
    <subcellularLocation>
        <location evidence="2">Cytoplasm</location>
    </subcellularLocation>
</comment>
<dbReference type="FunFam" id="3.40.50.150:FF:000101">
    <property type="entry name" value="Thiopurine S-methyltransferase"/>
    <property type="match status" value="1"/>
</dbReference>
<dbReference type="Pfam" id="PF05724">
    <property type="entry name" value="TPMT"/>
    <property type="match status" value="1"/>
</dbReference>
<dbReference type="GO" id="GO:0005737">
    <property type="term" value="C:cytoplasm"/>
    <property type="evidence" value="ECO:0007669"/>
    <property type="project" value="UniProtKB-SubCell"/>
</dbReference>
<dbReference type="GO" id="GO:0008119">
    <property type="term" value="F:thiopurine S-methyltransferase activity"/>
    <property type="evidence" value="ECO:0007669"/>
    <property type="project" value="UniProtKB-EC"/>
</dbReference>
<dbReference type="PANTHER" id="PTHR10259:SF11">
    <property type="entry name" value="THIOPURINE S-METHYLTRANSFERASE"/>
    <property type="match status" value="1"/>
</dbReference>
<dbReference type="CDD" id="cd02440">
    <property type="entry name" value="AdoMet_MTases"/>
    <property type="match status" value="1"/>
</dbReference>
<keyword evidence="8" id="KW-0949">S-adenosyl-L-methionine</keyword>
<comment type="catalytic activity">
    <reaction evidence="1">
        <text>S-adenosyl-L-methionine + a thiopurine = S-adenosyl-L-homocysteine + a thiopurine S-methylether.</text>
        <dbReference type="EC" id="2.1.1.67"/>
    </reaction>
</comment>
<dbReference type="EC" id="2.1.1.67" evidence="4"/>
<evidence type="ECO:0000313" key="9">
    <source>
        <dbReference type="EMBL" id="CAB3267192.1"/>
    </source>
</evidence>
<dbReference type="PROSITE" id="PS51585">
    <property type="entry name" value="SAM_MT_TPMT"/>
    <property type="match status" value="1"/>
</dbReference>
<proteinExistence type="evidence at transcript level"/>
<organism evidence="9">
    <name type="scientific">Phallusia mammillata</name>
    <dbReference type="NCBI Taxonomy" id="59560"/>
    <lineage>
        <taxon>Eukaryota</taxon>
        <taxon>Metazoa</taxon>
        <taxon>Chordata</taxon>
        <taxon>Tunicata</taxon>
        <taxon>Ascidiacea</taxon>
        <taxon>Phlebobranchia</taxon>
        <taxon>Ascidiidae</taxon>
        <taxon>Phallusia</taxon>
    </lineage>
</organism>
<dbReference type="InterPro" id="IPR008854">
    <property type="entry name" value="TPMT"/>
</dbReference>
<dbReference type="EMBL" id="LR791330">
    <property type="protein sequence ID" value="CAB3267192.1"/>
    <property type="molecule type" value="mRNA"/>
</dbReference>
<keyword evidence="5" id="KW-0963">Cytoplasm</keyword>
<gene>
    <name evidence="9" type="primary">Tpmt-005</name>
</gene>
<evidence type="ECO:0000256" key="8">
    <source>
        <dbReference type="ARBA" id="ARBA00022691"/>
    </source>
</evidence>
<dbReference type="InterPro" id="IPR025835">
    <property type="entry name" value="Thiopurine_S-MeTrfase"/>
</dbReference>
<reference evidence="9" key="1">
    <citation type="submission" date="2020-04" db="EMBL/GenBank/DDBJ databases">
        <authorList>
            <person name="Neveu A P."/>
        </authorList>
    </citation>
    <scope>NUCLEOTIDE SEQUENCE</scope>
    <source>
        <tissue evidence="9">Whole embryo</tissue>
    </source>
</reference>
<evidence type="ECO:0000256" key="1">
    <source>
        <dbReference type="ARBA" id="ARBA00000903"/>
    </source>
</evidence>
<dbReference type="GO" id="GO:0032259">
    <property type="term" value="P:methylation"/>
    <property type="evidence" value="ECO:0007669"/>
    <property type="project" value="UniProtKB-KW"/>
</dbReference>
<keyword evidence="7 9" id="KW-0808">Transferase</keyword>
<evidence type="ECO:0000256" key="7">
    <source>
        <dbReference type="ARBA" id="ARBA00022679"/>
    </source>
</evidence>
<evidence type="ECO:0000256" key="4">
    <source>
        <dbReference type="ARBA" id="ARBA00011905"/>
    </source>
</evidence>
<dbReference type="SUPFAM" id="SSF53335">
    <property type="entry name" value="S-adenosyl-L-methionine-dependent methyltransferases"/>
    <property type="match status" value="1"/>
</dbReference>
<evidence type="ECO:0000256" key="3">
    <source>
        <dbReference type="ARBA" id="ARBA00008145"/>
    </source>
</evidence>
<dbReference type="Gene3D" id="3.40.50.150">
    <property type="entry name" value="Vaccinia Virus protein VP39"/>
    <property type="match status" value="1"/>
</dbReference>